<reference evidence="3" key="1">
    <citation type="submission" date="2023-04" db="EMBL/GenBank/DDBJ databases">
        <title>Phytophthora fragariaefolia NBRC 109709.</title>
        <authorList>
            <person name="Ichikawa N."/>
            <person name="Sato H."/>
            <person name="Tonouchi N."/>
        </authorList>
    </citation>
    <scope>NUCLEOTIDE SEQUENCE</scope>
    <source>
        <strain evidence="3">NBRC 109709</strain>
    </source>
</reference>
<dbReference type="EMBL" id="BSXT01001687">
    <property type="protein sequence ID" value="GMF44504.1"/>
    <property type="molecule type" value="Genomic_DNA"/>
</dbReference>
<feature type="region of interest" description="Disordered" evidence="1">
    <location>
        <begin position="374"/>
        <end position="407"/>
    </location>
</feature>
<dbReference type="PANTHER" id="PTHR33977">
    <property type="entry name" value="ZINC ION BINDING PROTEIN"/>
    <property type="match status" value="1"/>
</dbReference>
<gene>
    <name evidence="3" type="ORF">Pfra01_001552800</name>
</gene>
<dbReference type="OrthoDB" id="128912at2759"/>
<dbReference type="AlphaFoldDB" id="A0A9W7CV41"/>
<accession>A0A9W7CV41</accession>
<evidence type="ECO:0000256" key="1">
    <source>
        <dbReference type="SAM" id="MobiDB-lite"/>
    </source>
</evidence>
<proteinExistence type="predicted"/>
<comment type="caution">
    <text evidence="3">The sequence shown here is derived from an EMBL/GenBank/DDBJ whole genome shotgun (WGS) entry which is preliminary data.</text>
</comment>
<dbReference type="Pfam" id="PF10551">
    <property type="entry name" value="MULE"/>
    <property type="match status" value="1"/>
</dbReference>
<keyword evidence="4" id="KW-1185">Reference proteome</keyword>
<dbReference type="PANTHER" id="PTHR33977:SF1">
    <property type="entry name" value="ZINC ION BINDING PROTEIN"/>
    <property type="match status" value="1"/>
</dbReference>
<protein>
    <submittedName>
        <fullName evidence="3">Unnamed protein product</fullName>
    </submittedName>
</protein>
<evidence type="ECO:0000313" key="4">
    <source>
        <dbReference type="Proteomes" id="UP001165121"/>
    </source>
</evidence>
<evidence type="ECO:0000313" key="3">
    <source>
        <dbReference type="EMBL" id="GMF44504.1"/>
    </source>
</evidence>
<organism evidence="3 4">
    <name type="scientific">Phytophthora fragariaefolia</name>
    <dbReference type="NCBI Taxonomy" id="1490495"/>
    <lineage>
        <taxon>Eukaryota</taxon>
        <taxon>Sar</taxon>
        <taxon>Stramenopiles</taxon>
        <taxon>Oomycota</taxon>
        <taxon>Peronosporomycetes</taxon>
        <taxon>Peronosporales</taxon>
        <taxon>Peronosporaceae</taxon>
        <taxon>Phytophthora</taxon>
    </lineage>
</organism>
<feature type="domain" description="MULE transposase" evidence="2">
    <location>
        <begin position="18"/>
        <end position="119"/>
    </location>
</feature>
<name>A0A9W7CV41_9STRA</name>
<sequence length="407" mass="46939">MTTKHLLRQLARDPATFVLHVDGTYKLNKLEYPVYVVGVSDSTRSFHLTALFITSHQTKMQLIEIFSALRRVCTRVTGTSLQIQYVMGDEDKAQFSALADVFGVDSTFRYLMCFYHVVAKVNERTPNLPEHLTKIVVTDVYDLHFSCSEGEYEERKKQVLTRWRLTSGLEEFTRYFEGQWLMGKFAAWQCHRSPVGFAKTNNPVEQFNRVIKQRYTQHRRLRMGLLLQRLLECCKSESASRKAFKNEVGGNSRFKTRATDMRRNGLLVEAPRSRASIAFLVDDDVSNVVQVFTRQPPRVFIPARGRTVETIAVAAQVGYHTARMEVEGQPETGWRVDITKKLCPCRFYFQYGECVHVIFAMWSRKLANEAGDHTLVSRRTKKQRREAGQVSVERGRPARVGHALQRE</sequence>
<dbReference type="Proteomes" id="UP001165121">
    <property type="component" value="Unassembled WGS sequence"/>
</dbReference>
<dbReference type="InterPro" id="IPR018289">
    <property type="entry name" value="MULE_transposase_dom"/>
</dbReference>
<evidence type="ECO:0000259" key="2">
    <source>
        <dbReference type="Pfam" id="PF10551"/>
    </source>
</evidence>